<name>A0A5J6QMV2_9GAMM</name>
<evidence type="ECO:0000256" key="1">
    <source>
        <dbReference type="ARBA" id="ARBA00004196"/>
    </source>
</evidence>
<feature type="signal peptide" evidence="4">
    <location>
        <begin position="1"/>
        <end position="22"/>
    </location>
</feature>
<dbReference type="Gene3D" id="3.40.50.2300">
    <property type="match status" value="2"/>
</dbReference>
<dbReference type="CDD" id="cd06324">
    <property type="entry name" value="PBP1_ABC_sugar_binding-like"/>
    <property type="match status" value="1"/>
</dbReference>
<dbReference type="InterPro" id="IPR028082">
    <property type="entry name" value="Peripla_BP_I"/>
</dbReference>
<evidence type="ECO:0000256" key="4">
    <source>
        <dbReference type="SAM" id="SignalP"/>
    </source>
</evidence>
<dbReference type="Proteomes" id="UP000327179">
    <property type="component" value="Chromosome"/>
</dbReference>
<dbReference type="PANTHER" id="PTHR46847">
    <property type="entry name" value="D-ALLOSE-BINDING PERIPLASMIC PROTEIN-RELATED"/>
    <property type="match status" value="1"/>
</dbReference>
<dbReference type="AlphaFoldDB" id="A0A5J6QMV2"/>
<gene>
    <name evidence="6" type="ORF">FXN65_17855</name>
</gene>
<dbReference type="GO" id="GO:0030246">
    <property type="term" value="F:carbohydrate binding"/>
    <property type="evidence" value="ECO:0007669"/>
    <property type="project" value="UniProtKB-ARBA"/>
</dbReference>
<dbReference type="InterPro" id="IPR025997">
    <property type="entry name" value="SBP_2_dom"/>
</dbReference>
<dbReference type="GO" id="GO:0030313">
    <property type="term" value="C:cell envelope"/>
    <property type="evidence" value="ECO:0007669"/>
    <property type="project" value="UniProtKB-SubCell"/>
</dbReference>
<keyword evidence="7" id="KW-1185">Reference proteome</keyword>
<dbReference type="EMBL" id="CP043311">
    <property type="protein sequence ID" value="QEY63824.1"/>
    <property type="molecule type" value="Genomic_DNA"/>
</dbReference>
<evidence type="ECO:0000256" key="3">
    <source>
        <dbReference type="ARBA" id="ARBA00022729"/>
    </source>
</evidence>
<comment type="subcellular location">
    <subcellularLocation>
        <location evidence="1">Cell envelope</location>
    </subcellularLocation>
</comment>
<reference evidence="6 7" key="1">
    <citation type="submission" date="2019-08" db="EMBL/GenBank/DDBJ databases">
        <title>Whole-genome Sequencing of e-waste polymer degrading bacterium Pseudomonas sp. strain PE08.</title>
        <authorList>
            <person name="Kirdat K."/>
            <person name="Debbarma P."/>
            <person name="Narawade N."/>
            <person name="Suyal D."/>
            <person name="Thorat V."/>
            <person name="Shouche Y."/>
            <person name="Goel R."/>
            <person name="Yadav A."/>
        </authorList>
    </citation>
    <scope>NUCLEOTIDE SEQUENCE [LARGE SCALE GENOMIC DNA]</scope>
    <source>
        <strain evidence="6 7">PE08</strain>
    </source>
</reference>
<dbReference type="SUPFAM" id="SSF53822">
    <property type="entry name" value="Periplasmic binding protein-like I"/>
    <property type="match status" value="1"/>
</dbReference>
<feature type="domain" description="Periplasmic binding protein" evidence="5">
    <location>
        <begin position="25"/>
        <end position="291"/>
    </location>
</feature>
<feature type="chain" id="PRO_5023822050" evidence="4">
    <location>
        <begin position="23"/>
        <end position="361"/>
    </location>
</feature>
<dbReference type="GO" id="GO:0055085">
    <property type="term" value="P:transmembrane transport"/>
    <property type="evidence" value="ECO:0007669"/>
    <property type="project" value="UniProtKB-ARBA"/>
</dbReference>
<dbReference type="KEGG" id="plal:FXN65_17855"/>
<dbReference type="RefSeq" id="WP_151134875.1">
    <property type="nucleotide sequence ID" value="NZ_CP043311.1"/>
</dbReference>
<evidence type="ECO:0000259" key="5">
    <source>
        <dbReference type="Pfam" id="PF13407"/>
    </source>
</evidence>
<dbReference type="Pfam" id="PF13407">
    <property type="entry name" value="Peripla_BP_4"/>
    <property type="match status" value="1"/>
</dbReference>
<evidence type="ECO:0000256" key="2">
    <source>
        <dbReference type="ARBA" id="ARBA00007639"/>
    </source>
</evidence>
<organism evidence="6 7">
    <name type="scientific">Metapseudomonas lalkuanensis</name>
    <dbReference type="NCBI Taxonomy" id="2604832"/>
    <lineage>
        <taxon>Bacteria</taxon>
        <taxon>Pseudomonadati</taxon>
        <taxon>Pseudomonadota</taxon>
        <taxon>Gammaproteobacteria</taxon>
        <taxon>Pseudomonadales</taxon>
        <taxon>Pseudomonadaceae</taxon>
        <taxon>Metapseudomonas</taxon>
    </lineage>
</organism>
<evidence type="ECO:0000313" key="6">
    <source>
        <dbReference type="EMBL" id="QEY63824.1"/>
    </source>
</evidence>
<dbReference type="PANTHER" id="PTHR46847:SF2">
    <property type="entry name" value="ABC TRANSPORTER SUGAR-BINDING PROTEIN"/>
    <property type="match status" value="1"/>
</dbReference>
<sequence length="361" mass="40657">MKGRCASLLFFLCLGLSQSLSAASVVFLNPGRTHEPFWASYAQFMQAAAGDLGMKLEIRYAERNLERMLDQAREVLQGENRPDYLVFVNEQYAGPEILRLARGSGVKLFAVNSSLTPDQQSVTGGTRERYPDWIGSMVPNDEEAGYLMAHSLLEQQARRAYGQPFDVLAFSGVKQTPAAQRREQGLMAALAEFPQARLRQLVYSEWNRDRAYNQALQLFQRYPDVSVVWSANDEMAFGAMKAATELGRKPGRDVYFSALNNSPEVLRTYLDGQISALVSGHFTLGGWAMVLLHDYDAGVDFARHGGKDREVRLFMALDRDKAKRLLRHMEQQGYDLDFRALSLVGKTSAPDYRFSLEPLMK</sequence>
<accession>A0A5J6QMV2</accession>
<protein>
    <submittedName>
        <fullName evidence="6">Substrate-binding domain-containing protein</fullName>
    </submittedName>
</protein>
<keyword evidence="3 4" id="KW-0732">Signal</keyword>
<comment type="similarity">
    <text evidence="2">Belongs to the bacterial solute-binding protein 2 family.</text>
</comment>
<proteinExistence type="inferred from homology"/>
<evidence type="ECO:0000313" key="7">
    <source>
        <dbReference type="Proteomes" id="UP000327179"/>
    </source>
</evidence>